<evidence type="ECO:0000313" key="5">
    <source>
        <dbReference type="Proteomes" id="UP001151234"/>
    </source>
</evidence>
<proteinExistence type="predicted"/>
<keyword evidence="5" id="KW-1185">Reference proteome</keyword>
<dbReference type="InterPro" id="IPR002048">
    <property type="entry name" value="EF_hand_dom"/>
</dbReference>
<feature type="compositionally biased region" description="Basic residues" evidence="1">
    <location>
        <begin position="163"/>
        <end position="178"/>
    </location>
</feature>
<dbReference type="InterPro" id="IPR018247">
    <property type="entry name" value="EF_Hand_1_Ca_BS"/>
</dbReference>
<evidence type="ECO:0000256" key="1">
    <source>
        <dbReference type="SAM" id="MobiDB-lite"/>
    </source>
</evidence>
<dbReference type="SUPFAM" id="SSF47473">
    <property type="entry name" value="EF-hand"/>
    <property type="match status" value="2"/>
</dbReference>
<dbReference type="Pfam" id="PF13202">
    <property type="entry name" value="EF-hand_5"/>
    <property type="match status" value="3"/>
</dbReference>
<dbReference type="EMBL" id="JAPJZI010000001">
    <property type="protein sequence ID" value="MDA5398972.1"/>
    <property type="molecule type" value="Genomic_DNA"/>
</dbReference>
<evidence type="ECO:0000259" key="3">
    <source>
        <dbReference type="PROSITE" id="PS50222"/>
    </source>
</evidence>
<dbReference type="SMART" id="SM00054">
    <property type="entry name" value="EFh"/>
    <property type="match status" value="4"/>
</dbReference>
<accession>A0A9X3UIB0</accession>
<dbReference type="PROSITE" id="PS00018">
    <property type="entry name" value="EF_HAND_1"/>
    <property type="match status" value="4"/>
</dbReference>
<dbReference type="Proteomes" id="UP001151234">
    <property type="component" value="Unassembled WGS sequence"/>
</dbReference>
<feature type="region of interest" description="Disordered" evidence="1">
    <location>
        <begin position="143"/>
        <end position="182"/>
    </location>
</feature>
<feature type="domain" description="EF-hand" evidence="3">
    <location>
        <begin position="179"/>
        <end position="214"/>
    </location>
</feature>
<feature type="domain" description="EF-hand" evidence="3">
    <location>
        <begin position="235"/>
        <end position="270"/>
    </location>
</feature>
<name>A0A9X3UIB0_9HYPH</name>
<feature type="compositionally biased region" description="Low complexity" evidence="1">
    <location>
        <begin position="307"/>
        <end position="323"/>
    </location>
</feature>
<feature type="compositionally biased region" description="Basic and acidic residues" evidence="1">
    <location>
        <begin position="143"/>
        <end position="159"/>
    </location>
</feature>
<dbReference type="PANTHER" id="PTHR10827">
    <property type="entry name" value="RETICULOCALBIN"/>
    <property type="match status" value="1"/>
</dbReference>
<keyword evidence="2" id="KW-0732">Signal</keyword>
<feature type="region of interest" description="Disordered" evidence="1">
    <location>
        <begin position="276"/>
        <end position="323"/>
    </location>
</feature>
<feature type="signal peptide" evidence="2">
    <location>
        <begin position="1"/>
        <end position="26"/>
    </location>
</feature>
<protein>
    <submittedName>
        <fullName evidence="4">EF-hand domain-containing protein</fullName>
    </submittedName>
</protein>
<evidence type="ECO:0000313" key="4">
    <source>
        <dbReference type="EMBL" id="MDA5398972.1"/>
    </source>
</evidence>
<dbReference type="RefSeq" id="WP_267990417.1">
    <property type="nucleotide sequence ID" value="NZ_JAPJZI010000001.1"/>
</dbReference>
<dbReference type="AlphaFoldDB" id="A0A9X3UIB0"/>
<dbReference type="PROSITE" id="PS50222">
    <property type="entry name" value="EF_HAND_2"/>
    <property type="match status" value="4"/>
</dbReference>
<gene>
    <name evidence="4" type="ORF">OQ273_10350</name>
</gene>
<organism evidence="4 5">
    <name type="scientific">Hoeflea prorocentri</name>
    <dbReference type="NCBI Taxonomy" id="1922333"/>
    <lineage>
        <taxon>Bacteria</taxon>
        <taxon>Pseudomonadati</taxon>
        <taxon>Pseudomonadota</taxon>
        <taxon>Alphaproteobacteria</taxon>
        <taxon>Hyphomicrobiales</taxon>
        <taxon>Rhizobiaceae</taxon>
        <taxon>Hoeflea</taxon>
    </lineage>
</organism>
<dbReference type="PANTHER" id="PTHR10827:SF85">
    <property type="entry name" value="CALCIUM-BINDING PROTEIN"/>
    <property type="match status" value="1"/>
</dbReference>
<feature type="compositionally biased region" description="Basic residues" evidence="1">
    <location>
        <begin position="287"/>
        <end position="302"/>
    </location>
</feature>
<dbReference type="Gene3D" id="1.10.238.10">
    <property type="entry name" value="EF-hand"/>
    <property type="match status" value="3"/>
</dbReference>
<dbReference type="InterPro" id="IPR011992">
    <property type="entry name" value="EF-hand-dom_pair"/>
</dbReference>
<reference evidence="4" key="1">
    <citation type="submission" date="2022-11" db="EMBL/GenBank/DDBJ databases">
        <title>Draft genome sequence of Hoeflea poritis E7-10 and Hoeflea prorocentri PM5-8, separated from scleractinian coral Porites lutea and marine dinoflagellate.</title>
        <authorList>
            <person name="Zhang G."/>
            <person name="Wei Q."/>
            <person name="Cai L."/>
        </authorList>
    </citation>
    <scope>NUCLEOTIDE SEQUENCE</scope>
    <source>
        <strain evidence="4">PM5-8</strain>
    </source>
</reference>
<feature type="domain" description="EF-hand" evidence="3">
    <location>
        <begin position="107"/>
        <end position="142"/>
    </location>
</feature>
<sequence>MSTPKKILVSLMATSFLGASLVPALAQSGTPGNKPVAEKRMAHAGAGKHGKRQRGAMKRAFERYDVNKDGVITQEEVDAVIVERFNAFSGDDDTISLEDFRAAWLDQSRDRMVRAFQRLDRDGDGAISAEEYDTASERMFSRLDRDGDGELTRPAKGDQAKAGGKHGKKGKMAKRGGPRHGQGAARLMERFDTDKDGKITRAEFDAVRAEIFGGADADGNQAVSLEEFTTIWQGMNDNRIVRGFQRYDADGDLSITLEEYTAGNADFVKKHDRNGDGVVTKADMKGGKHKGKRSGQHMKKGKDRASMQKPMKPVQPVQPDTQG</sequence>
<dbReference type="GO" id="GO:0005509">
    <property type="term" value="F:calcium ion binding"/>
    <property type="evidence" value="ECO:0007669"/>
    <property type="project" value="InterPro"/>
</dbReference>
<feature type="chain" id="PRO_5040764483" evidence="2">
    <location>
        <begin position="27"/>
        <end position="323"/>
    </location>
</feature>
<evidence type="ECO:0000256" key="2">
    <source>
        <dbReference type="SAM" id="SignalP"/>
    </source>
</evidence>
<comment type="caution">
    <text evidence="4">The sequence shown here is derived from an EMBL/GenBank/DDBJ whole genome shotgun (WGS) entry which is preliminary data.</text>
</comment>
<feature type="domain" description="EF-hand" evidence="3">
    <location>
        <begin position="52"/>
        <end position="87"/>
    </location>
</feature>